<feature type="transmembrane region" description="Helical" evidence="7">
    <location>
        <begin position="257"/>
        <end position="276"/>
    </location>
</feature>
<accession>A0ABV8JIL5</accession>
<sequence>MLHRTRAGRFIDRLNAAVLLVVAGSMVFPFFYIFAVSFSSLEDVIRNDLLLWPETWVTDAYRYILGSEPFIRSFFVTVLVTVLGTLVNLAFTATMAYGLSRPIYGRRILLFLVVFTLLFSAGLIPTYMVVKATGLLDSIWSLILPVAISPFNLIVMRQFFLRIPEELHEAAILDGANHLQIFWRIILPLSKPALAAFSLFYAVGHWNNYFSAILYVNDPAKWPLQVVLRQIVIVNEPKAALQGGQQMIHNPPPPETVQMAAILLTTLPILFIYPFLQKYFVKGVMLGSVKE</sequence>
<keyword evidence="5 7" id="KW-1133">Transmembrane helix</keyword>
<evidence type="ECO:0000259" key="8">
    <source>
        <dbReference type="PROSITE" id="PS50928"/>
    </source>
</evidence>
<dbReference type="Gene3D" id="1.10.3720.10">
    <property type="entry name" value="MetI-like"/>
    <property type="match status" value="1"/>
</dbReference>
<feature type="transmembrane region" description="Helical" evidence="7">
    <location>
        <begin position="74"/>
        <end position="96"/>
    </location>
</feature>
<keyword evidence="10" id="KW-1185">Reference proteome</keyword>
<comment type="similarity">
    <text evidence="7">Belongs to the binding-protein-dependent transport system permease family.</text>
</comment>
<evidence type="ECO:0000313" key="10">
    <source>
        <dbReference type="Proteomes" id="UP001595843"/>
    </source>
</evidence>
<feature type="domain" description="ABC transmembrane type-1" evidence="8">
    <location>
        <begin position="74"/>
        <end position="276"/>
    </location>
</feature>
<gene>
    <name evidence="9" type="ORF">ACFOUO_03195</name>
</gene>
<evidence type="ECO:0000256" key="4">
    <source>
        <dbReference type="ARBA" id="ARBA00022692"/>
    </source>
</evidence>
<feature type="transmembrane region" description="Helical" evidence="7">
    <location>
        <begin position="181"/>
        <end position="203"/>
    </location>
</feature>
<organism evidence="9 10">
    <name type="scientific">Salinithrix halophila</name>
    <dbReference type="NCBI Taxonomy" id="1485204"/>
    <lineage>
        <taxon>Bacteria</taxon>
        <taxon>Bacillati</taxon>
        <taxon>Bacillota</taxon>
        <taxon>Bacilli</taxon>
        <taxon>Bacillales</taxon>
        <taxon>Thermoactinomycetaceae</taxon>
        <taxon>Salinithrix</taxon>
    </lineage>
</organism>
<feature type="transmembrane region" description="Helical" evidence="7">
    <location>
        <begin position="108"/>
        <end position="127"/>
    </location>
</feature>
<comment type="subcellular location">
    <subcellularLocation>
        <location evidence="1 7">Cell membrane</location>
        <topology evidence="1 7">Multi-pass membrane protein</topology>
    </subcellularLocation>
</comment>
<dbReference type="CDD" id="cd06261">
    <property type="entry name" value="TM_PBP2"/>
    <property type="match status" value="1"/>
</dbReference>
<dbReference type="InterPro" id="IPR035906">
    <property type="entry name" value="MetI-like_sf"/>
</dbReference>
<evidence type="ECO:0000256" key="3">
    <source>
        <dbReference type="ARBA" id="ARBA00022475"/>
    </source>
</evidence>
<dbReference type="EMBL" id="JBHSAP010000007">
    <property type="protein sequence ID" value="MFC4075809.1"/>
    <property type="molecule type" value="Genomic_DNA"/>
</dbReference>
<evidence type="ECO:0000256" key="1">
    <source>
        <dbReference type="ARBA" id="ARBA00004651"/>
    </source>
</evidence>
<feature type="transmembrane region" description="Helical" evidence="7">
    <location>
        <begin position="14"/>
        <end position="35"/>
    </location>
</feature>
<proteinExistence type="inferred from homology"/>
<protein>
    <submittedName>
        <fullName evidence="9">Carbohydrate ABC transporter permease</fullName>
    </submittedName>
</protein>
<dbReference type="PROSITE" id="PS50928">
    <property type="entry name" value="ABC_TM1"/>
    <property type="match status" value="1"/>
</dbReference>
<evidence type="ECO:0000256" key="5">
    <source>
        <dbReference type="ARBA" id="ARBA00022989"/>
    </source>
</evidence>
<evidence type="ECO:0000256" key="2">
    <source>
        <dbReference type="ARBA" id="ARBA00022448"/>
    </source>
</evidence>
<evidence type="ECO:0000256" key="6">
    <source>
        <dbReference type="ARBA" id="ARBA00023136"/>
    </source>
</evidence>
<dbReference type="InterPro" id="IPR000515">
    <property type="entry name" value="MetI-like"/>
</dbReference>
<keyword evidence="3" id="KW-1003">Cell membrane</keyword>
<dbReference type="RefSeq" id="WP_380702080.1">
    <property type="nucleotide sequence ID" value="NZ_JBHSAP010000007.1"/>
</dbReference>
<dbReference type="SUPFAM" id="SSF161098">
    <property type="entry name" value="MetI-like"/>
    <property type="match status" value="1"/>
</dbReference>
<keyword evidence="2 7" id="KW-0813">Transport</keyword>
<dbReference type="Proteomes" id="UP001595843">
    <property type="component" value="Unassembled WGS sequence"/>
</dbReference>
<reference evidence="10" key="1">
    <citation type="journal article" date="2019" name="Int. J. Syst. Evol. Microbiol.">
        <title>The Global Catalogue of Microorganisms (GCM) 10K type strain sequencing project: providing services to taxonomists for standard genome sequencing and annotation.</title>
        <authorList>
            <consortium name="The Broad Institute Genomics Platform"/>
            <consortium name="The Broad Institute Genome Sequencing Center for Infectious Disease"/>
            <person name="Wu L."/>
            <person name="Ma J."/>
        </authorList>
    </citation>
    <scope>NUCLEOTIDE SEQUENCE [LARGE SCALE GENOMIC DNA]</scope>
    <source>
        <strain evidence="10">IBRC-M 10813</strain>
    </source>
</reference>
<keyword evidence="6 7" id="KW-0472">Membrane</keyword>
<comment type="caution">
    <text evidence="9">The sequence shown here is derived from an EMBL/GenBank/DDBJ whole genome shotgun (WGS) entry which is preliminary data.</text>
</comment>
<dbReference type="PANTHER" id="PTHR43744:SF9">
    <property type="entry name" value="POLYGALACTURONAN_RHAMNOGALACTURONAN TRANSPORT SYSTEM PERMEASE PROTEIN YTCP"/>
    <property type="match status" value="1"/>
</dbReference>
<dbReference type="Pfam" id="PF00528">
    <property type="entry name" value="BPD_transp_1"/>
    <property type="match status" value="1"/>
</dbReference>
<keyword evidence="4 7" id="KW-0812">Transmembrane</keyword>
<feature type="transmembrane region" description="Helical" evidence="7">
    <location>
        <begin position="139"/>
        <end position="160"/>
    </location>
</feature>
<evidence type="ECO:0000256" key="7">
    <source>
        <dbReference type="RuleBase" id="RU363032"/>
    </source>
</evidence>
<dbReference type="PANTHER" id="PTHR43744">
    <property type="entry name" value="ABC TRANSPORTER PERMEASE PROTEIN MG189-RELATED-RELATED"/>
    <property type="match status" value="1"/>
</dbReference>
<name>A0ABV8JIL5_9BACL</name>
<evidence type="ECO:0000313" key="9">
    <source>
        <dbReference type="EMBL" id="MFC4075809.1"/>
    </source>
</evidence>